<feature type="transmembrane region" description="Helical" evidence="1">
    <location>
        <begin position="144"/>
        <end position="165"/>
    </location>
</feature>
<accession>A0AA95J9F7</accession>
<feature type="transmembrane region" description="Helical" evidence="1">
    <location>
        <begin position="237"/>
        <end position="259"/>
    </location>
</feature>
<dbReference type="Gene3D" id="1.20.210.10">
    <property type="entry name" value="Cytochrome c oxidase-like, subunit I domain"/>
    <property type="match status" value="1"/>
</dbReference>
<proteinExistence type="predicted"/>
<protein>
    <recommendedName>
        <fullName evidence="4">Cbb3-type cytochrome c oxidase subunit I</fullName>
    </recommendedName>
</protein>
<reference evidence="2" key="1">
    <citation type="submission" date="2023-03" db="EMBL/GenBank/DDBJ databases">
        <title>Andean soil-derived lignocellulolytic bacterial consortium as a source of novel taxa and putative plastic-active enzymes.</title>
        <authorList>
            <person name="Diaz-Garcia L."/>
            <person name="Chuvochina M."/>
            <person name="Feuerriegel G."/>
            <person name="Bunk B."/>
            <person name="Sproer C."/>
            <person name="Streit W.R."/>
            <person name="Rodriguez L.M."/>
            <person name="Overmann J."/>
            <person name="Jimenez D.J."/>
        </authorList>
    </citation>
    <scope>NUCLEOTIDE SEQUENCE</scope>
    <source>
        <strain evidence="2">MAG 2441</strain>
    </source>
</reference>
<evidence type="ECO:0008006" key="4">
    <source>
        <dbReference type="Google" id="ProtNLM"/>
    </source>
</evidence>
<feature type="transmembrane region" description="Helical" evidence="1">
    <location>
        <begin position="177"/>
        <end position="201"/>
    </location>
</feature>
<feature type="transmembrane region" description="Helical" evidence="1">
    <location>
        <begin position="42"/>
        <end position="67"/>
    </location>
</feature>
<evidence type="ECO:0000256" key="1">
    <source>
        <dbReference type="SAM" id="Phobius"/>
    </source>
</evidence>
<dbReference type="Proteomes" id="UP001178662">
    <property type="component" value="Chromosome"/>
</dbReference>
<keyword evidence="1" id="KW-0812">Transmembrane</keyword>
<evidence type="ECO:0000313" key="3">
    <source>
        <dbReference type="Proteomes" id="UP001178662"/>
    </source>
</evidence>
<feature type="transmembrane region" description="Helical" evidence="1">
    <location>
        <begin position="79"/>
        <end position="97"/>
    </location>
</feature>
<gene>
    <name evidence="2" type="ORF">P0Y55_11725</name>
</gene>
<keyword evidence="3" id="KW-1185">Reference proteome</keyword>
<feature type="transmembrane region" description="Helical" evidence="1">
    <location>
        <begin position="386"/>
        <end position="408"/>
    </location>
</feature>
<dbReference type="AlphaFoldDB" id="A0AA95J9F7"/>
<evidence type="ECO:0000313" key="2">
    <source>
        <dbReference type="EMBL" id="WEK53258.1"/>
    </source>
</evidence>
<feature type="transmembrane region" description="Helical" evidence="1">
    <location>
        <begin position="305"/>
        <end position="326"/>
    </location>
</feature>
<dbReference type="InterPro" id="IPR036927">
    <property type="entry name" value="Cyt_c_oxase-like_su1_sf"/>
</dbReference>
<name>A0AA95J9F7_9BACL</name>
<organism evidence="2 3">
    <name type="scientific">Candidatus Cohnella colombiensis</name>
    <dbReference type="NCBI Taxonomy" id="3121368"/>
    <lineage>
        <taxon>Bacteria</taxon>
        <taxon>Bacillati</taxon>
        <taxon>Bacillota</taxon>
        <taxon>Bacilli</taxon>
        <taxon>Bacillales</taxon>
        <taxon>Paenibacillaceae</taxon>
        <taxon>Cohnella</taxon>
    </lineage>
</organism>
<sequence>MTRLPFFFIVTGMIGFVSYHVASLFTLANWMTDQARGPEGWFYAHLFVLGWATMLAMGAVYQLINVILQGKLYSEKLGYVHYVVFTIGLAGLLVGFIQSNIHMIAIFASLAFVGIVLFVWNIATTLIRAKQWTTITISAACSMMYLLLTGISGMAMGLNFAFGAWNELHDRLYGTHIWLGTIGWFGLLITGFSYKMLPMFYLAHHYPERMQRYVLLAWNAAVIVGACSFLFDGGSWSLEIAIILLAIALILYTIHLLQIKKHRHKRSPGSGIAFSMYANQIFALIVVALALYGLWKPQHLLDTNIVIFATWCYLGGFVSFTILCYASKIVPFLWWTFKYGKHAGKPGTPVMNDLLNERKVKLLLSGVACASILMLFGLFLESSLWIAILGALVSITSIAYMALVGWVFKK</sequence>
<keyword evidence="1" id="KW-1133">Transmembrane helix</keyword>
<feature type="transmembrane region" description="Helical" evidence="1">
    <location>
        <begin position="103"/>
        <end position="123"/>
    </location>
</feature>
<feature type="transmembrane region" description="Helical" evidence="1">
    <location>
        <begin position="213"/>
        <end position="231"/>
    </location>
</feature>
<feature type="transmembrane region" description="Helical" evidence="1">
    <location>
        <begin position="362"/>
        <end position="380"/>
    </location>
</feature>
<dbReference type="SUPFAM" id="SSF81442">
    <property type="entry name" value="Cytochrome c oxidase subunit I-like"/>
    <property type="match status" value="1"/>
</dbReference>
<feature type="transmembrane region" description="Helical" evidence="1">
    <location>
        <begin position="7"/>
        <end position="30"/>
    </location>
</feature>
<dbReference type="EMBL" id="CP119317">
    <property type="protein sequence ID" value="WEK53258.1"/>
    <property type="molecule type" value="Genomic_DNA"/>
</dbReference>
<keyword evidence="1" id="KW-0472">Membrane</keyword>
<feature type="transmembrane region" description="Helical" evidence="1">
    <location>
        <begin position="271"/>
        <end position="293"/>
    </location>
</feature>